<dbReference type="InterPro" id="IPR003347">
    <property type="entry name" value="JmjC_dom"/>
</dbReference>
<evidence type="ECO:0000256" key="1">
    <source>
        <dbReference type="ARBA" id="ARBA00001954"/>
    </source>
</evidence>
<feature type="domain" description="JmjC" evidence="5">
    <location>
        <begin position="103"/>
        <end position="237"/>
    </location>
</feature>
<accession>A0AAU2UXK9</accession>
<dbReference type="PROSITE" id="PS51184">
    <property type="entry name" value="JMJC"/>
    <property type="match status" value="1"/>
</dbReference>
<dbReference type="GO" id="GO:0046872">
    <property type="term" value="F:metal ion binding"/>
    <property type="evidence" value="ECO:0007669"/>
    <property type="project" value="UniProtKB-KW"/>
</dbReference>
<evidence type="ECO:0000256" key="4">
    <source>
        <dbReference type="SAM" id="MobiDB-lite"/>
    </source>
</evidence>
<dbReference type="PANTHER" id="PTHR13096:SF8">
    <property type="entry name" value="RIBOSOMAL OXYGENASE 1"/>
    <property type="match status" value="1"/>
</dbReference>
<dbReference type="InterPro" id="IPR039994">
    <property type="entry name" value="NO66-like"/>
</dbReference>
<dbReference type="SUPFAM" id="SSF51197">
    <property type="entry name" value="Clavaminate synthase-like"/>
    <property type="match status" value="1"/>
</dbReference>
<keyword evidence="3" id="KW-0408">Iron</keyword>
<comment type="cofactor">
    <cofactor evidence="1">
        <name>Fe(2+)</name>
        <dbReference type="ChEBI" id="CHEBI:29033"/>
    </cofactor>
</comment>
<dbReference type="Gene3D" id="2.60.120.650">
    <property type="entry name" value="Cupin"/>
    <property type="match status" value="1"/>
</dbReference>
<dbReference type="Pfam" id="PF08007">
    <property type="entry name" value="JmjC_2"/>
    <property type="match status" value="1"/>
</dbReference>
<sequence length="299" mass="32288">MGWGVLDRLVGEPELFFDRRRGGRPHVFTPPSLPQEAPGSRELAAALSGGLLRTPYVEMVREGEVVPASEFSTARVVAGRHEEGFADPERIMRLLAEGATLLLPQLDQWNASVGTLTALLSRDLGRTTEAFCFATMAGRRGLDVHRDDADVLVVQLAGRKEWTVYDAPADGHWHPGPVPHPGEPALRTVIGAGDVLYVPRGAPHTATGSEGLSVHLALTIREATTNRLRQTLADLLTEATDSLAPRPLTENQLLDSVGELIEAARKKLDSVSPEELLARARGPLPSVPNARPVDWPTAD</sequence>
<name>A0AAU2UXK9_9ACTN</name>
<evidence type="ECO:0000256" key="2">
    <source>
        <dbReference type="ARBA" id="ARBA00022723"/>
    </source>
</evidence>
<organism evidence="6">
    <name type="scientific">Streptomyces sp. NBC_00003</name>
    <dbReference type="NCBI Taxonomy" id="2903608"/>
    <lineage>
        <taxon>Bacteria</taxon>
        <taxon>Bacillati</taxon>
        <taxon>Actinomycetota</taxon>
        <taxon>Actinomycetes</taxon>
        <taxon>Kitasatosporales</taxon>
        <taxon>Streptomycetaceae</taxon>
        <taxon>Streptomyces</taxon>
    </lineage>
</organism>
<gene>
    <name evidence="6" type="ORF">OG549_04400</name>
</gene>
<dbReference type="AlphaFoldDB" id="A0AAU2UXK9"/>
<evidence type="ECO:0000259" key="5">
    <source>
        <dbReference type="PROSITE" id="PS51184"/>
    </source>
</evidence>
<keyword evidence="2" id="KW-0479">Metal-binding</keyword>
<protein>
    <submittedName>
        <fullName evidence="6">Cupin domain-containing protein</fullName>
    </submittedName>
</protein>
<proteinExistence type="predicted"/>
<dbReference type="PANTHER" id="PTHR13096">
    <property type="entry name" value="MINA53 MYC INDUCED NUCLEAR ANTIGEN"/>
    <property type="match status" value="1"/>
</dbReference>
<reference evidence="6" key="1">
    <citation type="submission" date="2022-10" db="EMBL/GenBank/DDBJ databases">
        <title>The complete genomes of actinobacterial strains from the NBC collection.</title>
        <authorList>
            <person name="Joergensen T.S."/>
            <person name="Alvarez Arevalo M."/>
            <person name="Sterndorff E.B."/>
            <person name="Faurdal D."/>
            <person name="Vuksanovic O."/>
            <person name="Mourched A.-S."/>
            <person name="Charusanti P."/>
            <person name="Shaw S."/>
            <person name="Blin K."/>
            <person name="Weber T."/>
        </authorList>
    </citation>
    <scope>NUCLEOTIDE SEQUENCE</scope>
    <source>
        <strain evidence="6">NBC_00003</strain>
    </source>
</reference>
<feature type="region of interest" description="Disordered" evidence="4">
    <location>
        <begin position="269"/>
        <end position="299"/>
    </location>
</feature>
<evidence type="ECO:0000256" key="3">
    <source>
        <dbReference type="ARBA" id="ARBA00023004"/>
    </source>
</evidence>
<dbReference type="EMBL" id="CP108318">
    <property type="protein sequence ID" value="WTW59935.1"/>
    <property type="molecule type" value="Genomic_DNA"/>
</dbReference>
<evidence type="ECO:0000313" key="6">
    <source>
        <dbReference type="EMBL" id="WTW59935.1"/>
    </source>
</evidence>